<dbReference type="Pfam" id="PF09335">
    <property type="entry name" value="VTT_dom"/>
    <property type="match status" value="1"/>
</dbReference>
<dbReference type="EMBL" id="ANHY01000009">
    <property type="protein sequence ID" value="EKV30184.1"/>
    <property type="molecule type" value="Genomic_DNA"/>
</dbReference>
<protein>
    <recommendedName>
        <fullName evidence="6">TVP38/TMEM64 family membrane protein</fullName>
    </recommendedName>
</protein>
<dbReference type="PANTHER" id="PTHR12677">
    <property type="entry name" value="GOLGI APPARATUS MEMBRANE PROTEIN TVP38-RELATED"/>
    <property type="match status" value="1"/>
</dbReference>
<feature type="domain" description="VTT" evidence="8">
    <location>
        <begin position="94"/>
        <end position="209"/>
    </location>
</feature>
<evidence type="ECO:0000313" key="10">
    <source>
        <dbReference type="Proteomes" id="UP000009881"/>
    </source>
</evidence>
<evidence type="ECO:0000256" key="7">
    <source>
        <dbReference type="SAM" id="MobiDB-lite"/>
    </source>
</evidence>
<evidence type="ECO:0000259" key="8">
    <source>
        <dbReference type="Pfam" id="PF09335"/>
    </source>
</evidence>
<evidence type="ECO:0000256" key="3">
    <source>
        <dbReference type="ARBA" id="ARBA00022692"/>
    </source>
</evidence>
<feature type="transmembrane region" description="Helical" evidence="6">
    <location>
        <begin position="220"/>
        <end position="238"/>
    </location>
</feature>
<dbReference type="PANTHER" id="PTHR12677:SF59">
    <property type="entry name" value="GOLGI APPARATUS MEMBRANE PROTEIN TVP38-RELATED"/>
    <property type="match status" value="1"/>
</dbReference>
<gene>
    <name evidence="9" type="ORF">C882_4584</name>
</gene>
<accession>K9GZL1</accession>
<evidence type="ECO:0000313" key="9">
    <source>
        <dbReference type="EMBL" id="EKV30184.1"/>
    </source>
</evidence>
<name>K9GZL1_9PROT</name>
<dbReference type="eggNOG" id="COG0398">
    <property type="taxonomic scope" value="Bacteria"/>
</dbReference>
<keyword evidence="4 6" id="KW-1133">Transmembrane helix</keyword>
<feature type="transmembrane region" description="Helical" evidence="6">
    <location>
        <begin position="76"/>
        <end position="94"/>
    </location>
</feature>
<dbReference type="RefSeq" id="WP_009540692.1">
    <property type="nucleotide sequence ID" value="NZ_ANHY01000009.1"/>
</dbReference>
<evidence type="ECO:0000256" key="6">
    <source>
        <dbReference type="RuleBase" id="RU366058"/>
    </source>
</evidence>
<sequence>MTSDPSAASRDDAAPVEDADALDSPGAEASSGTKGLLKGLVMIAGLVAVGYAARALGLVDLLDPAWLDEEVRGRGFYGELVFVAVGAALTGIGLPRQLVAFGGGYVFGLWEGIGFALLAQMIGCMAAFWYARLFGRSFVRHRFGRRIGKVDAFLRGNPFTMTLLIRFLPVGSNVVTNLAAGVTSVGAGPFLAGSLLGYLPQTAIFALLGTGIHVDPEWRITLSVALFVVSGVIGVWLYRRIRRQRRRARAA</sequence>
<comment type="subcellular location">
    <subcellularLocation>
        <location evidence="1 6">Cell membrane</location>
        <topology evidence="1 6">Multi-pass membrane protein</topology>
    </subcellularLocation>
</comment>
<feature type="transmembrane region" description="Helical" evidence="6">
    <location>
        <begin position="36"/>
        <end position="56"/>
    </location>
</feature>
<keyword evidence="5 6" id="KW-0472">Membrane</keyword>
<proteinExistence type="inferred from homology"/>
<comment type="caution">
    <text evidence="6">Lacks conserved residue(s) required for the propagation of feature annotation.</text>
</comment>
<reference evidence="9 10" key="1">
    <citation type="journal article" date="2013" name="Genome Announc.">
        <title>Draft Genome Sequence of an Alphaproteobacterium, Caenispirillum salinarum AK4(T), Isolated from a Solar Saltern.</title>
        <authorList>
            <person name="Khatri I."/>
            <person name="Singh A."/>
            <person name="Korpole S."/>
            <person name="Pinnaka A.K."/>
            <person name="Subramanian S."/>
        </authorList>
    </citation>
    <scope>NUCLEOTIDE SEQUENCE [LARGE SCALE GENOMIC DNA]</scope>
    <source>
        <strain evidence="9 10">AK4</strain>
    </source>
</reference>
<evidence type="ECO:0000256" key="4">
    <source>
        <dbReference type="ARBA" id="ARBA00022989"/>
    </source>
</evidence>
<dbReference type="GO" id="GO:0005886">
    <property type="term" value="C:plasma membrane"/>
    <property type="evidence" value="ECO:0007669"/>
    <property type="project" value="UniProtKB-SubCell"/>
</dbReference>
<dbReference type="STRING" id="1238182.C882_4584"/>
<evidence type="ECO:0000256" key="1">
    <source>
        <dbReference type="ARBA" id="ARBA00004651"/>
    </source>
</evidence>
<dbReference type="AlphaFoldDB" id="K9GZL1"/>
<evidence type="ECO:0000256" key="5">
    <source>
        <dbReference type="ARBA" id="ARBA00023136"/>
    </source>
</evidence>
<dbReference type="InterPro" id="IPR032816">
    <property type="entry name" value="VTT_dom"/>
</dbReference>
<dbReference type="InterPro" id="IPR015414">
    <property type="entry name" value="TMEM64"/>
</dbReference>
<evidence type="ECO:0000256" key="2">
    <source>
        <dbReference type="ARBA" id="ARBA00022475"/>
    </source>
</evidence>
<keyword evidence="3 6" id="KW-0812">Transmembrane</keyword>
<dbReference type="Proteomes" id="UP000009881">
    <property type="component" value="Unassembled WGS sequence"/>
</dbReference>
<organism evidence="9 10">
    <name type="scientific">Caenispirillum salinarum AK4</name>
    <dbReference type="NCBI Taxonomy" id="1238182"/>
    <lineage>
        <taxon>Bacteria</taxon>
        <taxon>Pseudomonadati</taxon>
        <taxon>Pseudomonadota</taxon>
        <taxon>Alphaproteobacteria</taxon>
        <taxon>Rhodospirillales</taxon>
        <taxon>Novispirillaceae</taxon>
        <taxon>Caenispirillum</taxon>
    </lineage>
</organism>
<comment type="similarity">
    <text evidence="6">Belongs to the TVP38/TMEM64 family.</text>
</comment>
<feature type="region of interest" description="Disordered" evidence="7">
    <location>
        <begin position="1"/>
        <end position="32"/>
    </location>
</feature>
<feature type="transmembrane region" description="Helical" evidence="6">
    <location>
        <begin position="106"/>
        <end position="131"/>
    </location>
</feature>
<comment type="caution">
    <text evidence="9">The sequence shown here is derived from an EMBL/GenBank/DDBJ whole genome shotgun (WGS) entry which is preliminary data.</text>
</comment>
<keyword evidence="2 6" id="KW-1003">Cell membrane</keyword>
<keyword evidence="10" id="KW-1185">Reference proteome</keyword>